<reference evidence="1 2" key="1">
    <citation type="journal article" date="2022" name="Hortic Res">
        <title>A haplotype resolved chromosomal level avocado genome allows analysis of novel avocado genes.</title>
        <authorList>
            <person name="Nath O."/>
            <person name="Fletcher S.J."/>
            <person name="Hayward A."/>
            <person name="Shaw L.M."/>
            <person name="Masouleh A.K."/>
            <person name="Furtado A."/>
            <person name="Henry R.J."/>
            <person name="Mitter N."/>
        </authorList>
    </citation>
    <scope>NUCLEOTIDE SEQUENCE [LARGE SCALE GENOMIC DNA]</scope>
    <source>
        <strain evidence="2">cv. Hass</strain>
    </source>
</reference>
<organism evidence="1 2">
    <name type="scientific">Persea americana</name>
    <name type="common">Avocado</name>
    <dbReference type="NCBI Taxonomy" id="3435"/>
    <lineage>
        <taxon>Eukaryota</taxon>
        <taxon>Viridiplantae</taxon>
        <taxon>Streptophyta</taxon>
        <taxon>Embryophyta</taxon>
        <taxon>Tracheophyta</taxon>
        <taxon>Spermatophyta</taxon>
        <taxon>Magnoliopsida</taxon>
        <taxon>Magnoliidae</taxon>
        <taxon>Laurales</taxon>
        <taxon>Lauraceae</taxon>
        <taxon>Persea</taxon>
    </lineage>
</organism>
<accession>A0ACC2L5I6</accession>
<proteinExistence type="predicted"/>
<evidence type="ECO:0000313" key="2">
    <source>
        <dbReference type="Proteomes" id="UP001234297"/>
    </source>
</evidence>
<sequence>MLACGVCLDNMESIWGGGKEELVSLATLLLYVVWISVDYYSGTVVGPESSSKVRLLGPKTLYQIDGRNLGSVNGTALPFWCAVAYTTPVPPGLGTAIDTTLPLERDP</sequence>
<evidence type="ECO:0000313" key="1">
    <source>
        <dbReference type="EMBL" id="KAJ8628600.1"/>
    </source>
</evidence>
<name>A0ACC2L5I6_PERAE</name>
<keyword evidence="2" id="KW-1185">Reference proteome</keyword>
<comment type="caution">
    <text evidence="1">The sequence shown here is derived from an EMBL/GenBank/DDBJ whole genome shotgun (WGS) entry which is preliminary data.</text>
</comment>
<dbReference type="EMBL" id="CM056815">
    <property type="protein sequence ID" value="KAJ8628600.1"/>
    <property type="molecule type" value="Genomic_DNA"/>
</dbReference>
<protein>
    <submittedName>
        <fullName evidence="1">Uncharacterized protein</fullName>
    </submittedName>
</protein>
<dbReference type="Proteomes" id="UP001234297">
    <property type="component" value="Chromosome 7"/>
</dbReference>
<gene>
    <name evidence="1" type="ORF">MRB53_021923</name>
</gene>